<dbReference type="Gene3D" id="3.40.50.10140">
    <property type="entry name" value="Toll/interleukin-1 receptor homology (TIR) domain"/>
    <property type="match status" value="1"/>
</dbReference>
<accession>A0AAD2ESU4</accession>
<organism evidence="3 4">
    <name type="scientific">Ralstonia wenshanensis</name>
    <dbReference type="NCBI Taxonomy" id="2842456"/>
    <lineage>
        <taxon>Bacteria</taxon>
        <taxon>Pseudomonadati</taxon>
        <taxon>Pseudomonadota</taxon>
        <taxon>Betaproteobacteria</taxon>
        <taxon>Burkholderiales</taxon>
        <taxon>Burkholderiaceae</taxon>
        <taxon>Ralstonia</taxon>
    </lineage>
</organism>
<dbReference type="Pfam" id="PF13676">
    <property type="entry name" value="TIR_2"/>
    <property type="match status" value="1"/>
</dbReference>
<proteinExistence type="predicted"/>
<reference evidence="3 4" key="1">
    <citation type="submission" date="2023-07" db="EMBL/GenBank/DDBJ databases">
        <authorList>
            <person name="Peeters C."/>
        </authorList>
    </citation>
    <scope>NUCLEOTIDE SEQUENCE [LARGE SCALE GENOMIC DNA]</scope>
    <source>
        <strain evidence="3 4">LMG 18091</strain>
    </source>
</reference>
<feature type="region of interest" description="Disordered" evidence="1">
    <location>
        <begin position="424"/>
        <end position="457"/>
    </location>
</feature>
<protein>
    <recommendedName>
        <fullName evidence="2">TIR domain-containing protein</fullName>
    </recommendedName>
</protein>
<dbReference type="AlphaFoldDB" id="A0AAD2ESU4"/>
<name>A0AAD2ESU4_9RALS</name>
<dbReference type="RefSeq" id="WP_316870307.1">
    <property type="nucleotide sequence ID" value="NZ_CATWAF010000004.1"/>
</dbReference>
<comment type="caution">
    <text evidence="3">The sequence shown here is derived from an EMBL/GenBank/DDBJ whole genome shotgun (WGS) entry which is preliminary data.</text>
</comment>
<feature type="domain" description="TIR" evidence="2">
    <location>
        <begin position="8"/>
        <end position="135"/>
    </location>
</feature>
<feature type="compositionally biased region" description="Acidic residues" evidence="1">
    <location>
        <begin position="430"/>
        <end position="457"/>
    </location>
</feature>
<dbReference type="SUPFAM" id="SSF52200">
    <property type="entry name" value="Toll/Interleukin receptor TIR domain"/>
    <property type="match status" value="1"/>
</dbReference>
<dbReference type="InterPro" id="IPR035897">
    <property type="entry name" value="Toll_tir_struct_dom_sf"/>
</dbReference>
<dbReference type="PROSITE" id="PS50104">
    <property type="entry name" value="TIR"/>
    <property type="match status" value="1"/>
</dbReference>
<evidence type="ECO:0000256" key="1">
    <source>
        <dbReference type="SAM" id="MobiDB-lite"/>
    </source>
</evidence>
<evidence type="ECO:0000259" key="2">
    <source>
        <dbReference type="PROSITE" id="PS50104"/>
    </source>
</evidence>
<gene>
    <name evidence="3" type="ORF">LMG18091_02863</name>
</gene>
<evidence type="ECO:0000313" key="4">
    <source>
        <dbReference type="Proteomes" id="UP001189915"/>
    </source>
</evidence>
<evidence type="ECO:0000313" key="3">
    <source>
        <dbReference type="EMBL" id="CAJ0699154.1"/>
    </source>
</evidence>
<dbReference type="EMBL" id="CATWAF010000004">
    <property type="protein sequence ID" value="CAJ0699154.1"/>
    <property type="molecule type" value="Genomic_DNA"/>
</dbReference>
<sequence length="457" mass="51240">MTDQAPDQRTALFISHATPEDNHFVRWLGAKLTAVGYEVWADVMRLYGGVDWARELEQALRKRAVKMLLVCTPSGLEKQGVRNEIEMAANLSRQLGDAAFIIPLRLESYEAPFRIAQAQYVDFKSGWARGLAELTELLHDQGVPSGQPGLMQTWLETHAEGSAKLVQKSEPLVSNWLAVEGQPSVIHYCEPPVGFDLGRFQHRQSHSWPCVPHRGGVITFASPDASGHLSAGIPGKVIGSIATDTFLSGGWSEYGIEPFRAHAVYSDIGSQAFDRYCAKRGLKGYQGSGNRLSWWADIKTAPLDKVRFDWGYRDGTRQIIGHSDKRSVHWHYAINVHLRTAPLPHARIAARLVFSENGMDAIEDKRRAHTLRRSLAKGWRNARWRDMLCAFLWWLSDDKSQLTLPVADGGHIVVRIPPMQFGCPVRVDETSDGPTEEDDPDIPSSQWDDELLTEEEE</sequence>
<dbReference type="InterPro" id="IPR000157">
    <property type="entry name" value="TIR_dom"/>
</dbReference>
<keyword evidence="4" id="KW-1185">Reference proteome</keyword>
<dbReference type="Proteomes" id="UP001189915">
    <property type="component" value="Unassembled WGS sequence"/>
</dbReference>
<dbReference type="GO" id="GO:0007165">
    <property type="term" value="P:signal transduction"/>
    <property type="evidence" value="ECO:0007669"/>
    <property type="project" value="InterPro"/>
</dbReference>